<sequence length="103" mass="11472">MTAVSSSQPYADNQARLAINEAKRTVTGLSKYTRLDVLKNSSNLTDLTKLIDMHIHTQGTRIRATNAGRYILMHLGHGINTFLMLPNKTPPWEITVLTQGKPL</sequence>
<proteinExistence type="predicted"/>
<gene>
    <name evidence="1" type="ORF">HPB51_013130</name>
</gene>
<evidence type="ECO:0000313" key="2">
    <source>
        <dbReference type="Proteomes" id="UP000821866"/>
    </source>
</evidence>
<reference evidence="1" key="2">
    <citation type="submission" date="2021-09" db="EMBL/GenBank/DDBJ databases">
        <authorList>
            <person name="Jia N."/>
            <person name="Wang J."/>
            <person name="Shi W."/>
            <person name="Du L."/>
            <person name="Sun Y."/>
            <person name="Zhan W."/>
            <person name="Jiang J."/>
            <person name="Wang Q."/>
            <person name="Zhang B."/>
            <person name="Ji P."/>
            <person name="Sakyi L.B."/>
            <person name="Cui X."/>
            <person name="Yuan T."/>
            <person name="Jiang B."/>
            <person name="Yang W."/>
            <person name="Lam T.T.-Y."/>
            <person name="Chang Q."/>
            <person name="Ding S."/>
            <person name="Wang X."/>
            <person name="Zhu J."/>
            <person name="Ruan X."/>
            <person name="Zhao L."/>
            <person name="Wei J."/>
            <person name="Que T."/>
            <person name="Du C."/>
            <person name="Cheng J."/>
            <person name="Dai P."/>
            <person name="Han X."/>
            <person name="Huang E."/>
            <person name="Gao Y."/>
            <person name="Liu J."/>
            <person name="Shao H."/>
            <person name="Ye R."/>
            <person name="Li L."/>
            <person name="Wei W."/>
            <person name="Wang X."/>
            <person name="Wang C."/>
            <person name="Huo Q."/>
            <person name="Li W."/>
            <person name="Guo W."/>
            <person name="Chen H."/>
            <person name="Chen S."/>
            <person name="Zhou L."/>
            <person name="Zhou L."/>
            <person name="Ni X."/>
            <person name="Tian J."/>
            <person name="Zhou Y."/>
            <person name="Sheng Y."/>
            <person name="Liu T."/>
            <person name="Pan Y."/>
            <person name="Xia L."/>
            <person name="Li J."/>
            <person name="Zhao F."/>
            <person name="Cao W."/>
        </authorList>
    </citation>
    <scope>NUCLEOTIDE SEQUENCE</scope>
    <source>
        <strain evidence="1">Rmic-2018</strain>
        <tissue evidence="1">Larvae</tissue>
    </source>
</reference>
<protein>
    <submittedName>
        <fullName evidence="1">Uncharacterized protein</fullName>
    </submittedName>
</protein>
<name>A0A9J6F353_RHIMP</name>
<comment type="caution">
    <text evidence="1">The sequence shown here is derived from an EMBL/GenBank/DDBJ whole genome shotgun (WGS) entry which is preliminary data.</text>
</comment>
<dbReference type="EMBL" id="JABSTU010000001">
    <property type="protein sequence ID" value="KAH8040953.1"/>
    <property type="molecule type" value="Genomic_DNA"/>
</dbReference>
<keyword evidence="2" id="KW-1185">Reference proteome</keyword>
<dbReference type="VEuPathDB" id="VectorBase:LOC119183604"/>
<evidence type="ECO:0000313" key="1">
    <source>
        <dbReference type="EMBL" id="KAH8040953.1"/>
    </source>
</evidence>
<reference evidence="1" key="1">
    <citation type="journal article" date="2020" name="Cell">
        <title>Large-Scale Comparative Analyses of Tick Genomes Elucidate Their Genetic Diversity and Vector Capacities.</title>
        <authorList>
            <consortium name="Tick Genome and Microbiome Consortium (TIGMIC)"/>
            <person name="Jia N."/>
            <person name="Wang J."/>
            <person name="Shi W."/>
            <person name="Du L."/>
            <person name="Sun Y."/>
            <person name="Zhan W."/>
            <person name="Jiang J.F."/>
            <person name="Wang Q."/>
            <person name="Zhang B."/>
            <person name="Ji P."/>
            <person name="Bell-Sakyi L."/>
            <person name="Cui X.M."/>
            <person name="Yuan T.T."/>
            <person name="Jiang B.G."/>
            <person name="Yang W.F."/>
            <person name="Lam T.T."/>
            <person name="Chang Q.C."/>
            <person name="Ding S.J."/>
            <person name="Wang X.J."/>
            <person name="Zhu J.G."/>
            <person name="Ruan X.D."/>
            <person name="Zhao L."/>
            <person name="Wei J.T."/>
            <person name="Ye R.Z."/>
            <person name="Que T.C."/>
            <person name="Du C.H."/>
            <person name="Zhou Y.H."/>
            <person name="Cheng J.X."/>
            <person name="Dai P.F."/>
            <person name="Guo W.B."/>
            <person name="Han X.H."/>
            <person name="Huang E.J."/>
            <person name="Li L.F."/>
            <person name="Wei W."/>
            <person name="Gao Y.C."/>
            <person name="Liu J.Z."/>
            <person name="Shao H.Z."/>
            <person name="Wang X."/>
            <person name="Wang C.C."/>
            <person name="Yang T.C."/>
            <person name="Huo Q.B."/>
            <person name="Li W."/>
            <person name="Chen H.Y."/>
            <person name="Chen S.E."/>
            <person name="Zhou L.G."/>
            <person name="Ni X.B."/>
            <person name="Tian J.H."/>
            <person name="Sheng Y."/>
            <person name="Liu T."/>
            <person name="Pan Y.S."/>
            <person name="Xia L.Y."/>
            <person name="Li J."/>
            <person name="Zhao F."/>
            <person name="Cao W.C."/>
        </authorList>
    </citation>
    <scope>NUCLEOTIDE SEQUENCE</scope>
    <source>
        <strain evidence="1">Rmic-2018</strain>
    </source>
</reference>
<dbReference type="Proteomes" id="UP000821866">
    <property type="component" value="Chromosome 1"/>
</dbReference>
<accession>A0A9J6F353</accession>
<organism evidence="1 2">
    <name type="scientific">Rhipicephalus microplus</name>
    <name type="common">Cattle tick</name>
    <name type="synonym">Boophilus microplus</name>
    <dbReference type="NCBI Taxonomy" id="6941"/>
    <lineage>
        <taxon>Eukaryota</taxon>
        <taxon>Metazoa</taxon>
        <taxon>Ecdysozoa</taxon>
        <taxon>Arthropoda</taxon>
        <taxon>Chelicerata</taxon>
        <taxon>Arachnida</taxon>
        <taxon>Acari</taxon>
        <taxon>Parasitiformes</taxon>
        <taxon>Ixodida</taxon>
        <taxon>Ixodoidea</taxon>
        <taxon>Ixodidae</taxon>
        <taxon>Rhipicephalinae</taxon>
        <taxon>Rhipicephalus</taxon>
        <taxon>Boophilus</taxon>
    </lineage>
</organism>
<dbReference type="AlphaFoldDB" id="A0A9J6F353"/>